<dbReference type="Gene3D" id="1.20.120.1530">
    <property type="match status" value="2"/>
</dbReference>
<reference evidence="7 8" key="1">
    <citation type="journal article" date="2019" name="Antonie Van Leeuwenhoek">
        <title>Description of 'Ca. Methylobacter oryzae' KRF1, a novel species from the environmentally important Methylobacter clade 2.</title>
        <authorList>
            <person name="Khatri K."/>
            <person name="Mohite J.A."/>
            <person name="Pandit P.S."/>
            <person name="Bahulikar R."/>
            <person name="Rahalkar M.C."/>
        </authorList>
    </citation>
    <scope>NUCLEOTIDE SEQUENCE [LARGE SCALE GENOMIC DNA]</scope>
    <source>
        <strain evidence="7 8">KRF1</strain>
    </source>
</reference>
<comment type="similarity">
    <text evidence="3">Belongs to the methyl-accepting chemotaxis (MCP) protein family.</text>
</comment>
<dbReference type="InterPro" id="IPR041395">
    <property type="entry name" value="McpB_HAMP_3rd"/>
</dbReference>
<keyword evidence="8" id="KW-1185">Reference proteome</keyword>
<evidence type="ECO:0000259" key="5">
    <source>
        <dbReference type="PROSITE" id="PS50111"/>
    </source>
</evidence>
<evidence type="ECO:0000256" key="2">
    <source>
        <dbReference type="ARBA" id="ARBA00023224"/>
    </source>
</evidence>
<dbReference type="InterPro" id="IPR003660">
    <property type="entry name" value="HAMP_dom"/>
</dbReference>
<proteinExistence type="inferred from homology"/>
<evidence type="ECO:0000259" key="6">
    <source>
        <dbReference type="PROSITE" id="PS50885"/>
    </source>
</evidence>
<evidence type="ECO:0000313" key="8">
    <source>
        <dbReference type="Proteomes" id="UP000733744"/>
    </source>
</evidence>
<dbReference type="PROSITE" id="PS50885">
    <property type="entry name" value="HAMP"/>
    <property type="match status" value="1"/>
</dbReference>
<name>A0ABY3CD75_9GAMM</name>
<evidence type="ECO:0000256" key="4">
    <source>
        <dbReference type="PROSITE-ProRule" id="PRU00284"/>
    </source>
</evidence>
<evidence type="ECO:0000256" key="3">
    <source>
        <dbReference type="ARBA" id="ARBA00029447"/>
    </source>
</evidence>
<feature type="domain" description="Methyl-accepting transducer" evidence="5">
    <location>
        <begin position="199"/>
        <end position="428"/>
    </location>
</feature>
<keyword evidence="1" id="KW-0488">Methylation</keyword>
<dbReference type="InterPro" id="IPR051310">
    <property type="entry name" value="MCP_chemotaxis"/>
</dbReference>
<dbReference type="SMART" id="SM00283">
    <property type="entry name" value="MA"/>
    <property type="match status" value="1"/>
</dbReference>
<dbReference type="PROSITE" id="PS50111">
    <property type="entry name" value="CHEMOTAXIS_TRANSDUC_2"/>
    <property type="match status" value="1"/>
</dbReference>
<dbReference type="PANTHER" id="PTHR43531">
    <property type="entry name" value="PROTEIN ICFG"/>
    <property type="match status" value="1"/>
</dbReference>
<evidence type="ECO:0008006" key="9">
    <source>
        <dbReference type="Google" id="ProtNLM"/>
    </source>
</evidence>
<dbReference type="Gene3D" id="1.10.287.950">
    <property type="entry name" value="Methyl-accepting chemotaxis protein"/>
    <property type="match status" value="1"/>
</dbReference>
<sequence length="447" mass="47826">MERIQNTLNNFMLAQQNLAERHAQGFISERIDITELSGVYGKIANEINSLVDTHIAVKMQVVDVITRYSKGDFSVDIEKLPNEKAKITEAVDNVKKTLLSISDEINALVNAVAAGDFSKRGNAGKFGYVFKDMINSLNILIETCASGFTDIERLSNALAQGDLTQVIEKKYPGTFGKVTNGMNSTAENLKSLINEIKDSVDTIDAASKEISAGNNDLSHRTEEQASSIEQTAATMHELTSTVEHNSKNAKQANELALGATEIANKGVAVVQDVVRTMENINESSLRIVDIISVIDDIAFQTNILALNAAVEAARAGEQGKGFAVVATEVRDLAQRAANAAGEIKHLIDDSVERVAGGSRQVAEAGQTMQDIVRAIRNVTAIIGEIAGASTEQSSGITQIGQAISSIDEATQQNAALVEQVAATAESLESQTDHLAAEMAHFRTGTNQ</sequence>
<dbReference type="SUPFAM" id="SSF58104">
    <property type="entry name" value="Methyl-accepting chemotaxis protein (MCP) signaling domain"/>
    <property type="match status" value="1"/>
</dbReference>
<dbReference type="InterPro" id="IPR004090">
    <property type="entry name" value="Chemotax_Me-accpt_rcpt"/>
</dbReference>
<organism evidence="7 8">
    <name type="scientific">Candidatus Methylobacter oryzae</name>
    <dbReference type="NCBI Taxonomy" id="2497749"/>
    <lineage>
        <taxon>Bacteria</taxon>
        <taxon>Pseudomonadati</taxon>
        <taxon>Pseudomonadota</taxon>
        <taxon>Gammaproteobacteria</taxon>
        <taxon>Methylococcales</taxon>
        <taxon>Methylococcaceae</taxon>
        <taxon>Methylobacter</taxon>
    </lineage>
</organism>
<evidence type="ECO:0000256" key="1">
    <source>
        <dbReference type="ARBA" id="ARBA00022481"/>
    </source>
</evidence>
<protein>
    <recommendedName>
        <fullName evidence="9">Methyl-accepting chemotaxis protein</fullName>
    </recommendedName>
</protein>
<keyword evidence="2 4" id="KW-0807">Transducer</keyword>
<evidence type="ECO:0000313" key="7">
    <source>
        <dbReference type="EMBL" id="TRX00566.1"/>
    </source>
</evidence>
<dbReference type="PRINTS" id="PR00260">
    <property type="entry name" value="CHEMTRNSDUCR"/>
</dbReference>
<dbReference type="EMBL" id="RYFG02000026">
    <property type="protein sequence ID" value="TRX00566.1"/>
    <property type="molecule type" value="Genomic_DNA"/>
</dbReference>
<gene>
    <name evidence="7" type="ORF">EKO24_006155</name>
</gene>
<accession>A0ABY3CD75</accession>
<dbReference type="Pfam" id="PF00015">
    <property type="entry name" value="MCPsignal"/>
    <property type="match status" value="1"/>
</dbReference>
<dbReference type="CDD" id="cd11386">
    <property type="entry name" value="MCP_signal"/>
    <property type="match status" value="1"/>
</dbReference>
<comment type="caution">
    <text evidence="7">The sequence shown here is derived from an EMBL/GenBank/DDBJ whole genome shotgun (WGS) entry which is preliminary data.</text>
</comment>
<dbReference type="Proteomes" id="UP000733744">
    <property type="component" value="Unassembled WGS sequence"/>
</dbReference>
<dbReference type="Pfam" id="PF18575">
    <property type="entry name" value="HAMP_N3"/>
    <property type="match status" value="1"/>
</dbReference>
<dbReference type="InterPro" id="IPR004089">
    <property type="entry name" value="MCPsignal_dom"/>
</dbReference>
<dbReference type="PANTHER" id="PTHR43531:SF14">
    <property type="entry name" value="METHYL-ACCEPTING CHEMOTAXIS PROTEIN I-RELATED"/>
    <property type="match status" value="1"/>
</dbReference>
<dbReference type="Pfam" id="PF18947">
    <property type="entry name" value="HAMP_2"/>
    <property type="match status" value="1"/>
</dbReference>
<feature type="domain" description="HAMP" evidence="6">
    <location>
        <begin position="149"/>
        <end position="194"/>
    </location>
</feature>